<evidence type="ECO:0000313" key="5">
    <source>
        <dbReference type="Proteomes" id="UP000614601"/>
    </source>
</evidence>
<feature type="domain" description="Integrase catalytic" evidence="3">
    <location>
        <begin position="264"/>
        <end position="429"/>
    </location>
</feature>
<dbReference type="EMBL" id="CAJFCW020000004">
    <property type="protein sequence ID" value="CAG9113273.1"/>
    <property type="molecule type" value="Genomic_DNA"/>
</dbReference>
<dbReference type="InterPro" id="IPR001584">
    <property type="entry name" value="Integrase_cat-core"/>
</dbReference>
<keyword evidence="5" id="KW-1185">Reference proteome</keyword>
<dbReference type="Proteomes" id="UP000783686">
    <property type="component" value="Unassembled WGS sequence"/>
</dbReference>
<dbReference type="Gene3D" id="3.30.420.10">
    <property type="entry name" value="Ribonuclease H-like superfamily/Ribonuclease H"/>
    <property type="match status" value="1"/>
</dbReference>
<dbReference type="Pfam" id="PF18701">
    <property type="entry name" value="DUF5641"/>
    <property type="match status" value="1"/>
</dbReference>
<comment type="caution">
    <text evidence="4">The sequence shown here is derived from an EMBL/GenBank/DDBJ whole genome shotgun (WGS) entry which is preliminary data.</text>
</comment>
<organism evidence="4 5">
    <name type="scientific">Bursaphelenchus okinawaensis</name>
    <dbReference type="NCBI Taxonomy" id="465554"/>
    <lineage>
        <taxon>Eukaryota</taxon>
        <taxon>Metazoa</taxon>
        <taxon>Ecdysozoa</taxon>
        <taxon>Nematoda</taxon>
        <taxon>Chromadorea</taxon>
        <taxon>Rhabditida</taxon>
        <taxon>Tylenchina</taxon>
        <taxon>Tylenchomorpha</taxon>
        <taxon>Aphelenchoidea</taxon>
        <taxon>Aphelenchoididae</taxon>
        <taxon>Bursaphelenchus</taxon>
    </lineage>
</organism>
<keyword evidence="2" id="KW-0472">Membrane</keyword>
<dbReference type="GO" id="GO:0003676">
    <property type="term" value="F:nucleic acid binding"/>
    <property type="evidence" value="ECO:0007669"/>
    <property type="project" value="InterPro"/>
</dbReference>
<evidence type="ECO:0000259" key="3">
    <source>
        <dbReference type="PROSITE" id="PS50994"/>
    </source>
</evidence>
<dbReference type="InterPro" id="IPR036397">
    <property type="entry name" value="RNaseH_sf"/>
</dbReference>
<dbReference type="PROSITE" id="PS50994">
    <property type="entry name" value="INTEGRASE"/>
    <property type="match status" value="1"/>
</dbReference>
<dbReference type="EMBL" id="CAJFDH010000004">
    <property type="protein sequence ID" value="CAD5220154.1"/>
    <property type="molecule type" value="Genomic_DNA"/>
</dbReference>
<feature type="compositionally biased region" description="Basic and acidic residues" evidence="1">
    <location>
        <begin position="557"/>
        <end position="566"/>
    </location>
</feature>
<keyword evidence="2" id="KW-0812">Transmembrane</keyword>
<feature type="region of interest" description="Disordered" evidence="1">
    <location>
        <begin position="1151"/>
        <end position="1184"/>
    </location>
</feature>
<dbReference type="SUPFAM" id="SSF53098">
    <property type="entry name" value="Ribonuclease H-like"/>
    <property type="match status" value="1"/>
</dbReference>
<feature type="region of interest" description="Disordered" evidence="1">
    <location>
        <begin position="556"/>
        <end position="620"/>
    </location>
</feature>
<dbReference type="GO" id="GO:0015074">
    <property type="term" value="P:DNA integration"/>
    <property type="evidence" value="ECO:0007669"/>
    <property type="project" value="InterPro"/>
</dbReference>
<feature type="transmembrane region" description="Helical" evidence="2">
    <location>
        <begin position="1114"/>
        <end position="1137"/>
    </location>
</feature>
<dbReference type="InterPro" id="IPR012337">
    <property type="entry name" value="RNaseH-like_sf"/>
</dbReference>
<protein>
    <recommendedName>
        <fullName evidence="3">Integrase catalytic domain-containing protein</fullName>
    </recommendedName>
</protein>
<feature type="compositionally biased region" description="Basic residues" evidence="1">
    <location>
        <begin position="611"/>
        <end position="620"/>
    </location>
</feature>
<feature type="compositionally biased region" description="Polar residues" evidence="1">
    <location>
        <begin position="582"/>
        <end position="597"/>
    </location>
</feature>
<evidence type="ECO:0000313" key="4">
    <source>
        <dbReference type="EMBL" id="CAD5220154.1"/>
    </source>
</evidence>
<proteinExistence type="predicted"/>
<dbReference type="Proteomes" id="UP000614601">
    <property type="component" value="Unassembled WGS sequence"/>
</dbReference>
<evidence type="ECO:0000256" key="1">
    <source>
        <dbReference type="SAM" id="MobiDB-lite"/>
    </source>
</evidence>
<dbReference type="PANTHER" id="PTHR47331">
    <property type="entry name" value="PHD-TYPE DOMAIN-CONTAINING PROTEIN"/>
    <property type="match status" value="1"/>
</dbReference>
<sequence length="1184" mass="134666">MELLSILIGTRMAKAVKKAFGTIDKAVLWSDSMISLQQISKEAISSQPVFVRNRITEIQKQLDWIELRHVKGTENPADCATRGFESLDEFKQHSLWWNGPEWLSKPQEWPSNLVVPIQSQPEPEEPVPVANALVTVNEGLLERVRTAQTECPPTTKQMKRFRIQKDSDGLLCVPNRLLNSEWSGAPYSWWLPSNHEITKQLTDETHQRLLHCGPATLFAELRTQFFVKYTVAAHTAQRCSNCRVFDAKPYANPPWAPLPVDRVNPNRPFESVGVDFAGPFHTKSGELYVMIFACASTRAIHCECTQSMTTEDVLMAFDRFEARRGIPDQVRSDNAESSKLAAKVLQGRSDAIRWTFITPRGPWKGALSERLIQPLKRSVKRTVGRNKLLFRQLEALVIRAEAVVNHRPLFSPEANAAILRPIDFLLPAGVKGTSPTFDDTVEEEWVAHDRLEQRLQRLKGYQEKLLNRFWQLWRKEYLQSIATNEHYATNAANQRMTPVVNETVLIFEELQPRSVWKIGQIVRCDPDRDGVHRVATFRLQDGKELQRPIPLLYPLELRADPRKDTADDTSSGHSESSDGPELQTTAEEINPRSTTVGASAPAVEQTTPPTVKKRGKRVAHQRATSRLKQCAALLAVFVTITCTAAQRPYVCEENGKTIMWTPPPLLKTCHTIDPTVHREAQAVIYESNRATFKTEGYRCRLKHARVELWTDSTGHMHSEEFQVSPEVPLDPKECKKMHEDKTCRYGKLSRIGPVWRTNDVIADKNFPNRFSSILSSTTVETKNCYLDNLNLYATHRNNTPYCADVALDGCRYDQGHCKVTDGVVVNWDPIPEQAEEYTNTGSTHGFTDGVSFTDTLGQRRWTFTDRKIKIKGQSAIITHQGHALMINSKKGKRSLGEERAVHSQFYEHLEFERSNKIIEQLCNLAEKVNDLASSLDDLNPVPRLQREFNTTALKTVKIDQGLYEVQVCSEIPDLQFTPTTECQSFPTVTSSLLSNDSAWVLDPRTLEVTEHVEGHDCCAENVILRIDGEFKVLEYLTGELSRYNLQRPVSQATDVLGSEEIIRSWEYDQHDQIMRQILDDMHRANGVRRSLGPVKRTAKPLKLKEITETPLIPWWLWTCLTIFWQVVVNLVIIANLVQALRWAVKATEPEVHKETAHVPPPTTQPTRATSERPTEEYWLTPARS</sequence>
<evidence type="ECO:0000256" key="2">
    <source>
        <dbReference type="SAM" id="Phobius"/>
    </source>
</evidence>
<gene>
    <name evidence="4" type="ORF">BOKJ2_LOCUS8802</name>
</gene>
<keyword evidence="2" id="KW-1133">Transmembrane helix</keyword>
<dbReference type="OrthoDB" id="8019190at2759"/>
<name>A0A811KXH8_9BILA</name>
<reference evidence="4" key="1">
    <citation type="submission" date="2020-09" db="EMBL/GenBank/DDBJ databases">
        <authorList>
            <person name="Kikuchi T."/>
        </authorList>
    </citation>
    <scope>NUCLEOTIDE SEQUENCE</scope>
    <source>
        <strain evidence="4">SH1</strain>
    </source>
</reference>
<dbReference type="InterPro" id="IPR040676">
    <property type="entry name" value="DUF5641"/>
</dbReference>
<dbReference type="AlphaFoldDB" id="A0A811KXH8"/>
<accession>A0A811KXH8</accession>